<evidence type="ECO:0000256" key="1">
    <source>
        <dbReference type="ARBA" id="ARBA00022448"/>
    </source>
</evidence>
<dbReference type="STRING" id="658167.SAMN04488135_11869"/>
<proteinExistence type="predicted"/>
<dbReference type="Proteomes" id="UP000184226">
    <property type="component" value="Unassembled WGS sequence"/>
</dbReference>
<keyword evidence="8" id="KW-0472">Membrane</keyword>
<keyword evidence="11" id="KW-1185">Reference proteome</keyword>
<dbReference type="OrthoDB" id="5298774at2"/>
<keyword evidence="2" id="KW-1003">Cell membrane</keyword>
<keyword evidence="4" id="KW-0547">Nucleotide-binding</keyword>
<dbReference type="PROSITE" id="PS50893">
    <property type="entry name" value="ABC_TRANSPORTER_2"/>
    <property type="match status" value="1"/>
</dbReference>
<dbReference type="CDD" id="cd03259">
    <property type="entry name" value="ABC_Carb_Solutes_like"/>
    <property type="match status" value="1"/>
</dbReference>
<evidence type="ECO:0000256" key="3">
    <source>
        <dbReference type="ARBA" id="ARBA00022496"/>
    </source>
</evidence>
<dbReference type="Pfam" id="PF08402">
    <property type="entry name" value="TOBE_2"/>
    <property type="match status" value="1"/>
</dbReference>
<dbReference type="GO" id="GO:0016887">
    <property type="term" value="F:ATP hydrolysis activity"/>
    <property type="evidence" value="ECO:0007669"/>
    <property type="project" value="InterPro"/>
</dbReference>
<evidence type="ECO:0000256" key="8">
    <source>
        <dbReference type="ARBA" id="ARBA00023136"/>
    </source>
</evidence>
<dbReference type="SUPFAM" id="SSF50331">
    <property type="entry name" value="MOP-like"/>
    <property type="match status" value="1"/>
</dbReference>
<dbReference type="SMART" id="SM00382">
    <property type="entry name" value="AAA"/>
    <property type="match status" value="1"/>
</dbReference>
<reference evidence="10 11" key="1">
    <citation type="submission" date="2016-11" db="EMBL/GenBank/DDBJ databases">
        <authorList>
            <person name="Jaros S."/>
            <person name="Januszkiewicz K."/>
            <person name="Wedrychowicz H."/>
        </authorList>
    </citation>
    <scope>NUCLEOTIDE SEQUENCE [LARGE SCALE GENOMIC DNA]</scope>
    <source>
        <strain evidence="10 11">CGMCC 1.10190</strain>
    </source>
</reference>
<keyword evidence="5 10" id="KW-0067">ATP-binding</keyword>
<dbReference type="AlphaFoldDB" id="A0A1M5ZTD1"/>
<dbReference type="InterPro" id="IPR015853">
    <property type="entry name" value="ABC_transpr_FbpC"/>
</dbReference>
<feature type="domain" description="ABC transporter" evidence="9">
    <location>
        <begin position="5"/>
        <end position="243"/>
    </location>
</feature>
<dbReference type="SUPFAM" id="SSF52540">
    <property type="entry name" value="P-loop containing nucleoside triphosphate hydrolases"/>
    <property type="match status" value="1"/>
</dbReference>
<evidence type="ECO:0000256" key="6">
    <source>
        <dbReference type="ARBA" id="ARBA00023004"/>
    </source>
</evidence>
<dbReference type="PROSITE" id="PS00211">
    <property type="entry name" value="ABC_TRANSPORTER_1"/>
    <property type="match status" value="1"/>
</dbReference>
<accession>A0A1M5ZTD1</accession>
<keyword evidence="6" id="KW-0408">Iron</keyword>
<evidence type="ECO:0000313" key="10">
    <source>
        <dbReference type="EMBL" id="SHI27474.1"/>
    </source>
</evidence>
<evidence type="ECO:0000256" key="4">
    <source>
        <dbReference type="ARBA" id="ARBA00022741"/>
    </source>
</evidence>
<keyword evidence="7" id="KW-0406">Ion transport</keyword>
<name>A0A1M5ZTD1_9BURK</name>
<dbReference type="Gene3D" id="3.40.50.300">
    <property type="entry name" value="P-loop containing nucleotide triphosphate hydrolases"/>
    <property type="match status" value="1"/>
</dbReference>
<evidence type="ECO:0000259" key="9">
    <source>
        <dbReference type="PROSITE" id="PS50893"/>
    </source>
</evidence>
<dbReference type="InterPro" id="IPR027417">
    <property type="entry name" value="P-loop_NTPase"/>
</dbReference>
<dbReference type="Pfam" id="PF00005">
    <property type="entry name" value="ABC_tran"/>
    <property type="match status" value="1"/>
</dbReference>
<dbReference type="EMBL" id="FQXE01000018">
    <property type="protein sequence ID" value="SHI27474.1"/>
    <property type="molecule type" value="Genomic_DNA"/>
</dbReference>
<dbReference type="InterPro" id="IPR050093">
    <property type="entry name" value="ABC_SmlMolc_Importer"/>
</dbReference>
<gene>
    <name evidence="10" type="ORF">SAMN04488135_11869</name>
</gene>
<evidence type="ECO:0000256" key="5">
    <source>
        <dbReference type="ARBA" id="ARBA00022840"/>
    </source>
</evidence>
<dbReference type="RefSeq" id="WP_073108717.1">
    <property type="nucleotide sequence ID" value="NZ_FQXE01000018.1"/>
</dbReference>
<dbReference type="InterPro" id="IPR008995">
    <property type="entry name" value="Mo/tungstate-bd_C_term_dom"/>
</dbReference>
<dbReference type="InterPro" id="IPR013611">
    <property type="entry name" value="Transp-assoc_OB_typ2"/>
</dbReference>
<keyword evidence="1" id="KW-0813">Transport</keyword>
<sequence length="364" mass="39614">MSSKLVIDSLMKHYPNVSRPAINKVSITIEAGEILALLGPSGCGKTTTLRSVAGLEQPTGGTISIDGIVVNDPANGIFVQPQRRNLGMVFQSYAVWPHMTVRENVAYPLLARKASAKEIRSKVDEALELVGLSDYIDRPVVALSGGQMQRVALARSLSYKPRLLLLDEPLSNLDAKLRIRLRDDLRKIIKEAGVTALYVTHDQAEAVVLGDRIGVMRDGELLQIDTPLGLYNNPANSFIANFTGAEAVLNGVIEPVGGRGVLRLVGSDEQIKLIDDEQLIKARNVKISIRPENVSINSVTEGGHAVAFVGNIVDRQYQGTQTLYSVDLYGQRMDILELGTSPRFQSGEAVKVNFPIDNCSVFIN</sequence>
<keyword evidence="3" id="KW-0410">Iron transport</keyword>
<organism evidence="10 11">
    <name type="scientific">Pollutimonas bauzanensis</name>
    <dbReference type="NCBI Taxonomy" id="658167"/>
    <lineage>
        <taxon>Bacteria</taxon>
        <taxon>Pseudomonadati</taxon>
        <taxon>Pseudomonadota</taxon>
        <taxon>Betaproteobacteria</taxon>
        <taxon>Burkholderiales</taxon>
        <taxon>Alcaligenaceae</taxon>
        <taxon>Pollutimonas</taxon>
    </lineage>
</organism>
<evidence type="ECO:0000313" key="11">
    <source>
        <dbReference type="Proteomes" id="UP000184226"/>
    </source>
</evidence>
<evidence type="ECO:0000256" key="2">
    <source>
        <dbReference type="ARBA" id="ARBA00022475"/>
    </source>
</evidence>
<dbReference type="GO" id="GO:0015408">
    <property type="term" value="F:ABC-type ferric iron transporter activity"/>
    <property type="evidence" value="ECO:0007669"/>
    <property type="project" value="InterPro"/>
</dbReference>
<dbReference type="GO" id="GO:0005524">
    <property type="term" value="F:ATP binding"/>
    <property type="evidence" value="ECO:0007669"/>
    <property type="project" value="UniProtKB-KW"/>
</dbReference>
<dbReference type="InterPro" id="IPR017871">
    <property type="entry name" value="ABC_transporter-like_CS"/>
</dbReference>
<protein>
    <submittedName>
        <fullName evidence="10">Iron(III) transport system ATP-binding protein</fullName>
    </submittedName>
</protein>
<dbReference type="PANTHER" id="PTHR42781:SF4">
    <property type="entry name" value="SPERMIDINE_PUTRESCINE IMPORT ATP-BINDING PROTEIN POTA"/>
    <property type="match status" value="1"/>
</dbReference>
<dbReference type="PANTHER" id="PTHR42781">
    <property type="entry name" value="SPERMIDINE/PUTRESCINE IMPORT ATP-BINDING PROTEIN POTA"/>
    <property type="match status" value="1"/>
</dbReference>
<dbReference type="InterPro" id="IPR003593">
    <property type="entry name" value="AAA+_ATPase"/>
</dbReference>
<dbReference type="GO" id="GO:0043190">
    <property type="term" value="C:ATP-binding cassette (ABC) transporter complex"/>
    <property type="evidence" value="ECO:0007669"/>
    <property type="project" value="InterPro"/>
</dbReference>
<dbReference type="FunFam" id="3.40.50.300:FF:000042">
    <property type="entry name" value="Maltose/maltodextrin ABC transporter, ATP-binding protein"/>
    <property type="match status" value="1"/>
</dbReference>
<dbReference type="InterPro" id="IPR003439">
    <property type="entry name" value="ABC_transporter-like_ATP-bd"/>
</dbReference>
<evidence type="ECO:0000256" key="7">
    <source>
        <dbReference type="ARBA" id="ARBA00023065"/>
    </source>
</evidence>
<dbReference type="Gene3D" id="2.40.50.100">
    <property type="match status" value="1"/>
</dbReference>